<feature type="non-terminal residue" evidence="1">
    <location>
        <position position="53"/>
    </location>
</feature>
<dbReference type="EMBL" id="LXQA011218557">
    <property type="protein sequence ID" value="MCI89399.1"/>
    <property type="molecule type" value="Genomic_DNA"/>
</dbReference>
<accession>A0A392VPQ8</accession>
<keyword evidence="2" id="KW-1185">Reference proteome</keyword>
<organism evidence="1 2">
    <name type="scientific">Trifolium medium</name>
    <dbReference type="NCBI Taxonomy" id="97028"/>
    <lineage>
        <taxon>Eukaryota</taxon>
        <taxon>Viridiplantae</taxon>
        <taxon>Streptophyta</taxon>
        <taxon>Embryophyta</taxon>
        <taxon>Tracheophyta</taxon>
        <taxon>Spermatophyta</taxon>
        <taxon>Magnoliopsida</taxon>
        <taxon>eudicotyledons</taxon>
        <taxon>Gunneridae</taxon>
        <taxon>Pentapetalae</taxon>
        <taxon>rosids</taxon>
        <taxon>fabids</taxon>
        <taxon>Fabales</taxon>
        <taxon>Fabaceae</taxon>
        <taxon>Papilionoideae</taxon>
        <taxon>50 kb inversion clade</taxon>
        <taxon>NPAAA clade</taxon>
        <taxon>Hologalegina</taxon>
        <taxon>IRL clade</taxon>
        <taxon>Trifolieae</taxon>
        <taxon>Trifolium</taxon>
    </lineage>
</organism>
<proteinExistence type="predicted"/>
<sequence>MVGKVFVSCASRRQEWCGAPVIKDGAQDCLGLLRVAQIHVAHRACSSRALRRE</sequence>
<evidence type="ECO:0000313" key="2">
    <source>
        <dbReference type="Proteomes" id="UP000265520"/>
    </source>
</evidence>
<comment type="caution">
    <text evidence="1">The sequence shown here is derived from an EMBL/GenBank/DDBJ whole genome shotgun (WGS) entry which is preliminary data.</text>
</comment>
<reference evidence="1 2" key="1">
    <citation type="journal article" date="2018" name="Front. Plant Sci.">
        <title>Red Clover (Trifolium pratense) and Zigzag Clover (T. medium) - A Picture of Genomic Similarities and Differences.</title>
        <authorList>
            <person name="Dluhosova J."/>
            <person name="Istvanek J."/>
            <person name="Nedelnik J."/>
            <person name="Repkova J."/>
        </authorList>
    </citation>
    <scope>NUCLEOTIDE SEQUENCE [LARGE SCALE GENOMIC DNA]</scope>
    <source>
        <strain evidence="2">cv. 10/8</strain>
        <tissue evidence="1">Leaf</tissue>
    </source>
</reference>
<protein>
    <submittedName>
        <fullName evidence="1">Uncharacterized protein</fullName>
    </submittedName>
</protein>
<dbReference type="Proteomes" id="UP000265520">
    <property type="component" value="Unassembled WGS sequence"/>
</dbReference>
<evidence type="ECO:0000313" key="1">
    <source>
        <dbReference type="EMBL" id="MCI89399.1"/>
    </source>
</evidence>
<name>A0A392VPQ8_9FABA</name>
<dbReference type="AlphaFoldDB" id="A0A392VPQ8"/>